<organism evidence="2 3">
    <name type="scientific">Blattamonas nauphoetae</name>
    <dbReference type="NCBI Taxonomy" id="2049346"/>
    <lineage>
        <taxon>Eukaryota</taxon>
        <taxon>Metamonada</taxon>
        <taxon>Preaxostyla</taxon>
        <taxon>Oxymonadida</taxon>
        <taxon>Blattamonas</taxon>
    </lineage>
</organism>
<keyword evidence="3" id="KW-1185">Reference proteome</keyword>
<dbReference type="Proteomes" id="UP001281761">
    <property type="component" value="Unassembled WGS sequence"/>
</dbReference>
<feature type="region of interest" description="Disordered" evidence="1">
    <location>
        <begin position="1"/>
        <end position="120"/>
    </location>
</feature>
<reference evidence="2 3" key="1">
    <citation type="journal article" date="2022" name="bioRxiv">
        <title>Genomics of Preaxostyla Flagellates Illuminates Evolutionary Transitions and the Path Towards Mitochondrial Loss.</title>
        <authorList>
            <person name="Novak L.V.F."/>
            <person name="Treitli S.C."/>
            <person name="Pyrih J."/>
            <person name="Halakuc P."/>
            <person name="Pipaliya S.V."/>
            <person name="Vacek V."/>
            <person name="Brzon O."/>
            <person name="Soukal P."/>
            <person name="Eme L."/>
            <person name="Dacks J.B."/>
            <person name="Karnkowska A."/>
            <person name="Elias M."/>
            <person name="Hampl V."/>
        </authorList>
    </citation>
    <scope>NUCLEOTIDE SEQUENCE [LARGE SCALE GENOMIC DNA]</scope>
    <source>
        <strain evidence="2">NAU3</strain>
        <tissue evidence="2">Gut</tissue>
    </source>
</reference>
<feature type="compositionally biased region" description="Low complexity" evidence="1">
    <location>
        <begin position="58"/>
        <end position="72"/>
    </location>
</feature>
<evidence type="ECO:0000313" key="2">
    <source>
        <dbReference type="EMBL" id="KAK2958648.1"/>
    </source>
</evidence>
<proteinExistence type="predicted"/>
<feature type="compositionally biased region" description="Basic residues" evidence="1">
    <location>
        <begin position="90"/>
        <end position="113"/>
    </location>
</feature>
<comment type="caution">
    <text evidence="2">The sequence shown here is derived from an EMBL/GenBank/DDBJ whole genome shotgun (WGS) entry which is preliminary data.</text>
</comment>
<accession>A0ABQ9Y4I0</accession>
<sequence length="120" mass="13744">MLPTTRCTLALPPRHLRSPPPRTQSVCPQRDPLPPNTLRNHPNPNHPCCLQEQGRVCLPSRRSSIPLPSTLLHTDSADHAGTEEQVHQRDRPHRRQQTTHHRGQHLRPSHTRQRSSTELC</sequence>
<name>A0ABQ9Y4I0_9EUKA</name>
<protein>
    <submittedName>
        <fullName evidence="2">Uncharacterized protein</fullName>
    </submittedName>
</protein>
<gene>
    <name evidence="2" type="ORF">BLNAU_6417</name>
</gene>
<evidence type="ECO:0000256" key="1">
    <source>
        <dbReference type="SAM" id="MobiDB-lite"/>
    </source>
</evidence>
<feature type="compositionally biased region" description="Basic and acidic residues" evidence="1">
    <location>
        <begin position="75"/>
        <end position="89"/>
    </location>
</feature>
<evidence type="ECO:0000313" key="3">
    <source>
        <dbReference type="Proteomes" id="UP001281761"/>
    </source>
</evidence>
<dbReference type="EMBL" id="JARBJD010000036">
    <property type="protein sequence ID" value="KAK2958648.1"/>
    <property type="molecule type" value="Genomic_DNA"/>
</dbReference>